<feature type="region of interest" description="Disordered" evidence="17">
    <location>
        <begin position="1001"/>
        <end position="1044"/>
    </location>
</feature>
<evidence type="ECO:0000256" key="13">
    <source>
        <dbReference type="ARBA" id="ARBA00033684"/>
    </source>
</evidence>
<keyword evidence="6 18" id="KW-0812">Transmembrane</keyword>
<dbReference type="GO" id="GO:0047555">
    <property type="term" value="F:3',5'-cyclic-GMP phosphodiesterase activity"/>
    <property type="evidence" value="ECO:0007669"/>
    <property type="project" value="RHEA"/>
</dbReference>
<evidence type="ECO:0000256" key="9">
    <source>
        <dbReference type="ARBA" id="ARBA00022989"/>
    </source>
</evidence>
<accession>A0A3P8WNQ6</accession>
<evidence type="ECO:0000256" key="1">
    <source>
        <dbReference type="ARBA" id="ARBA00001936"/>
    </source>
</evidence>
<feature type="compositionally biased region" description="Low complexity" evidence="17">
    <location>
        <begin position="588"/>
        <end position="601"/>
    </location>
</feature>
<dbReference type="GeneTree" id="ENSGT00940000156628"/>
<feature type="transmembrane region" description="Helical" evidence="18">
    <location>
        <begin position="99"/>
        <end position="132"/>
    </location>
</feature>
<dbReference type="PROSITE" id="PS00126">
    <property type="entry name" value="PDEASE_I_1"/>
    <property type="match status" value="1"/>
</dbReference>
<evidence type="ECO:0000256" key="15">
    <source>
        <dbReference type="ARBA" id="ARBA00060946"/>
    </source>
</evidence>
<dbReference type="Proteomes" id="UP000265120">
    <property type="component" value="Chromosome 4"/>
</dbReference>
<evidence type="ECO:0000256" key="12">
    <source>
        <dbReference type="ARBA" id="ARBA00033675"/>
    </source>
</evidence>
<feature type="region of interest" description="Disordered" evidence="17">
    <location>
        <begin position="515"/>
        <end position="553"/>
    </location>
</feature>
<reference evidence="20 21" key="1">
    <citation type="journal article" date="2014" name="Nat. Genet.">
        <title>Whole-genome sequence of a flatfish provides insights into ZW sex chromosome evolution and adaptation to a benthic lifestyle.</title>
        <authorList>
            <person name="Chen S."/>
            <person name="Zhang G."/>
            <person name="Shao C."/>
            <person name="Huang Q."/>
            <person name="Liu G."/>
            <person name="Zhang P."/>
            <person name="Song W."/>
            <person name="An N."/>
            <person name="Chalopin D."/>
            <person name="Volff J.N."/>
            <person name="Hong Y."/>
            <person name="Li Q."/>
            <person name="Sha Z."/>
            <person name="Zhou H."/>
            <person name="Xie M."/>
            <person name="Yu Q."/>
            <person name="Liu Y."/>
            <person name="Xiang H."/>
            <person name="Wang N."/>
            <person name="Wu K."/>
            <person name="Yang C."/>
            <person name="Zhou Q."/>
            <person name="Liao X."/>
            <person name="Yang L."/>
            <person name="Hu Q."/>
            <person name="Zhang J."/>
            <person name="Meng L."/>
            <person name="Jin L."/>
            <person name="Tian Y."/>
            <person name="Lian J."/>
            <person name="Yang J."/>
            <person name="Miao G."/>
            <person name="Liu S."/>
            <person name="Liang Z."/>
            <person name="Yan F."/>
            <person name="Li Y."/>
            <person name="Sun B."/>
            <person name="Zhang H."/>
            <person name="Zhang J."/>
            <person name="Zhu Y."/>
            <person name="Du M."/>
            <person name="Zhao Y."/>
            <person name="Schartl M."/>
            <person name="Tang Q."/>
            <person name="Wang J."/>
        </authorList>
    </citation>
    <scope>NUCLEOTIDE SEQUENCE</scope>
</reference>
<dbReference type="SUPFAM" id="SSF109604">
    <property type="entry name" value="HD-domain/PDEase-like"/>
    <property type="match status" value="1"/>
</dbReference>
<dbReference type="OrthoDB" id="546632at2759"/>
<dbReference type="InterPro" id="IPR036971">
    <property type="entry name" value="PDEase_catalytic_dom_sf"/>
</dbReference>
<dbReference type="PROSITE" id="PS51845">
    <property type="entry name" value="PDEASE_I_2"/>
    <property type="match status" value="1"/>
</dbReference>
<feature type="transmembrane region" description="Helical" evidence="18">
    <location>
        <begin position="196"/>
        <end position="216"/>
    </location>
</feature>
<keyword evidence="21" id="KW-1185">Reference proteome</keyword>
<feature type="region of interest" description="Disordered" evidence="17">
    <location>
        <begin position="572"/>
        <end position="648"/>
    </location>
</feature>
<dbReference type="OMA" id="RESCREC"/>
<dbReference type="InParanoid" id="A0A3P8WNQ6"/>
<keyword evidence="7 16" id="KW-0479">Metal-binding</keyword>
<evidence type="ECO:0000256" key="6">
    <source>
        <dbReference type="ARBA" id="ARBA00022692"/>
    </source>
</evidence>
<evidence type="ECO:0000313" key="20">
    <source>
        <dbReference type="Ensembl" id="ENSCSEP00000028364.1"/>
    </source>
</evidence>
<evidence type="ECO:0000256" key="3">
    <source>
        <dbReference type="ARBA" id="ARBA00004141"/>
    </source>
</evidence>
<evidence type="ECO:0000256" key="4">
    <source>
        <dbReference type="ARBA" id="ARBA00022535"/>
    </source>
</evidence>
<feature type="transmembrane region" description="Helical" evidence="18">
    <location>
        <begin position="58"/>
        <end position="78"/>
    </location>
</feature>
<dbReference type="AlphaFoldDB" id="A0A3P8WNQ6"/>
<feature type="compositionally biased region" description="Polar residues" evidence="17">
    <location>
        <begin position="535"/>
        <end position="549"/>
    </location>
</feature>
<comment type="similarity">
    <text evidence="15">Belongs to the cyclic nucleotide phosphodiesterase family. PDE3 subfamily.</text>
</comment>
<dbReference type="Ensembl" id="ENSCSET00000028746.1">
    <property type="protein sequence ID" value="ENSCSEP00000028364.1"/>
    <property type="gene ID" value="ENSCSEG00000018144.1"/>
</dbReference>
<dbReference type="STRING" id="244447.ENSCSEP00000028364"/>
<dbReference type="FunFam" id="1.10.1300.10:FF:000008">
    <property type="entry name" value="Phosphodiesterase"/>
    <property type="match status" value="1"/>
</dbReference>
<dbReference type="PANTHER" id="PTHR11347">
    <property type="entry name" value="CYCLIC NUCLEOTIDE PHOSPHODIESTERASE"/>
    <property type="match status" value="1"/>
</dbReference>
<comment type="cofactor">
    <cofactor evidence="2">
        <name>Mg(2+)</name>
        <dbReference type="ChEBI" id="CHEBI:18420"/>
    </cofactor>
</comment>
<evidence type="ECO:0000256" key="7">
    <source>
        <dbReference type="ARBA" id="ARBA00022723"/>
    </source>
</evidence>
<dbReference type="CDD" id="cd00077">
    <property type="entry name" value="HDc"/>
    <property type="match status" value="1"/>
</dbReference>
<organism evidence="20 21">
    <name type="scientific">Cynoglossus semilaevis</name>
    <name type="common">Tongue sole</name>
    <dbReference type="NCBI Taxonomy" id="244447"/>
    <lineage>
        <taxon>Eukaryota</taxon>
        <taxon>Metazoa</taxon>
        <taxon>Chordata</taxon>
        <taxon>Craniata</taxon>
        <taxon>Vertebrata</taxon>
        <taxon>Euteleostomi</taxon>
        <taxon>Actinopterygii</taxon>
        <taxon>Neopterygii</taxon>
        <taxon>Teleostei</taxon>
        <taxon>Neoteleostei</taxon>
        <taxon>Acanthomorphata</taxon>
        <taxon>Carangaria</taxon>
        <taxon>Pleuronectiformes</taxon>
        <taxon>Pleuronectoidei</taxon>
        <taxon>Cynoglossidae</taxon>
        <taxon>Cynoglossinae</taxon>
        <taxon>Cynoglossus</taxon>
    </lineage>
</organism>
<feature type="compositionally biased region" description="Low complexity" evidence="17">
    <location>
        <begin position="1033"/>
        <end position="1043"/>
    </location>
</feature>
<feature type="transmembrane region" description="Helical" evidence="18">
    <location>
        <begin position="223"/>
        <end position="239"/>
    </location>
</feature>
<feature type="compositionally biased region" description="Acidic residues" evidence="17">
    <location>
        <begin position="1106"/>
        <end position="1138"/>
    </location>
</feature>
<evidence type="ECO:0000256" key="14">
    <source>
        <dbReference type="ARBA" id="ARBA00033709"/>
    </source>
</evidence>
<dbReference type="GO" id="GO:0007165">
    <property type="term" value="P:signal transduction"/>
    <property type="evidence" value="ECO:0007669"/>
    <property type="project" value="InterPro"/>
</dbReference>
<dbReference type="RefSeq" id="XP_008307973.1">
    <property type="nucleotide sequence ID" value="XM_008309751.2"/>
</dbReference>
<feature type="compositionally biased region" description="Basic and acidic residues" evidence="17">
    <location>
        <begin position="617"/>
        <end position="634"/>
    </location>
</feature>
<dbReference type="KEGG" id="csem:103378503"/>
<comment type="catalytic activity">
    <reaction evidence="12">
        <text>3',5'-cyclic AMP + H2O = AMP + H(+)</text>
        <dbReference type="Rhea" id="RHEA:25277"/>
        <dbReference type="ChEBI" id="CHEBI:15377"/>
        <dbReference type="ChEBI" id="CHEBI:15378"/>
        <dbReference type="ChEBI" id="CHEBI:58165"/>
        <dbReference type="ChEBI" id="CHEBI:456215"/>
    </reaction>
    <physiologicalReaction direction="left-to-right" evidence="12">
        <dbReference type="Rhea" id="RHEA:25278"/>
    </physiologicalReaction>
</comment>
<comment type="catalytic activity">
    <reaction evidence="13">
        <text>3',5'-cyclic GMP + H2O = GMP + H(+)</text>
        <dbReference type="Rhea" id="RHEA:16957"/>
        <dbReference type="ChEBI" id="CHEBI:15377"/>
        <dbReference type="ChEBI" id="CHEBI:15378"/>
        <dbReference type="ChEBI" id="CHEBI:57746"/>
        <dbReference type="ChEBI" id="CHEBI:58115"/>
    </reaction>
    <physiologicalReaction direction="left-to-right" evidence="13">
        <dbReference type="Rhea" id="RHEA:16958"/>
    </physiologicalReaction>
</comment>
<evidence type="ECO:0000256" key="17">
    <source>
        <dbReference type="SAM" id="MobiDB-lite"/>
    </source>
</evidence>
<comment type="subcellular location">
    <subcellularLocation>
        <location evidence="3">Membrane</location>
        <topology evidence="3">Multi-pass membrane protein</topology>
    </subcellularLocation>
</comment>
<evidence type="ECO:0000259" key="19">
    <source>
        <dbReference type="PROSITE" id="PS51845"/>
    </source>
</evidence>
<name>A0A3P8WNQ6_CYNSE</name>
<dbReference type="InterPro" id="IPR002073">
    <property type="entry name" value="PDEase_catalytic_dom"/>
</dbReference>
<comment type="cofactor">
    <cofactor evidence="1">
        <name>Mn(2+)</name>
        <dbReference type="ChEBI" id="CHEBI:29035"/>
    </cofactor>
</comment>
<dbReference type="GO" id="GO:0046872">
    <property type="term" value="F:metal ion binding"/>
    <property type="evidence" value="ECO:0007669"/>
    <property type="project" value="UniProtKB-KW"/>
</dbReference>
<feature type="compositionally biased region" description="Basic and acidic residues" evidence="17">
    <location>
        <begin position="572"/>
        <end position="585"/>
    </location>
</feature>
<keyword evidence="4" id="KW-0140">cGMP</keyword>
<reference evidence="20" key="3">
    <citation type="submission" date="2025-09" db="UniProtKB">
        <authorList>
            <consortium name="Ensembl"/>
        </authorList>
    </citation>
    <scope>IDENTIFICATION</scope>
</reference>
<keyword evidence="8 16" id="KW-0378">Hydrolase</keyword>
<dbReference type="InterPro" id="IPR023174">
    <property type="entry name" value="PDEase_CS"/>
</dbReference>
<dbReference type="Pfam" id="PF00233">
    <property type="entry name" value="PDEase_I"/>
    <property type="match status" value="1"/>
</dbReference>
<feature type="transmembrane region" description="Helical" evidence="18">
    <location>
        <begin position="138"/>
        <end position="158"/>
    </location>
</feature>
<evidence type="ECO:0000256" key="10">
    <source>
        <dbReference type="ARBA" id="ARBA00023136"/>
    </source>
</evidence>
<evidence type="ECO:0000256" key="18">
    <source>
        <dbReference type="SAM" id="Phobius"/>
    </source>
</evidence>
<evidence type="ECO:0000256" key="2">
    <source>
        <dbReference type="ARBA" id="ARBA00001946"/>
    </source>
</evidence>
<evidence type="ECO:0000313" key="21">
    <source>
        <dbReference type="Proteomes" id="UP000265120"/>
    </source>
</evidence>
<dbReference type="InterPro" id="IPR003607">
    <property type="entry name" value="HD/PDEase_dom"/>
</dbReference>
<keyword evidence="9 18" id="KW-1133">Transmembrane helix</keyword>
<evidence type="ECO:0000256" key="11">
    <source>
        <dbReference type="ARBA" id="ARBA00023149"/>
    </source>
</evidence>
<evidence type="ECO:0000256" key="8">
    <source>
        <dbReference type="ARBA" id="ARBA00022801"/>
    </source>
</evidence>
<dbReference type="GO" id="GO:0016020">
    <property type="term" value="C:membrane"/>
    <property type="evidence" value="ECO:0007669"/>
    <property type="project" value="UniProtKB-SubCell"/>
</dbReference>
<feature type="domain" description="PDEase" evidence="19">
    <location>
        <begin position="651"/>
        <end position="1074"/>
    </location>
</feature>
<proteinExistence type="inferred from homology"/>
<sequence>MALESEGNRGSSRNAHEKYPRAAFERNGYVKTCVTPLKRDARSQSWLRVAVTWTCRRVSSAVFVASFSVILALLLRLVDWDAGSGSGSSGNSSSSGSSLHFTASCAVELLLTACYFVSPLLTLVCAFFWVGLYLIRCGLLIRTAFFLLAVCHLGEAVAQSLLRGAEEQLLSLRATLVVLGCLGSGALLVVRLGQGVSILVFIGVIRAVSLVSLSRVRANWRPYLAYLLGLLGVLLARYVDRLLPASGTSGTGCCGSVTGAREEDIPVFKRRRRSSSTAASEMMAHVQNNSKSHRRTSLPCIPRDQSSGTSVVVDIAVMGEAHGLISDLLADPSLPPNTCSSLKAVSNLLSTQISLQPLHRPRMPADTQTCSDSEEGPEKVERLAIPKRLRRSLPPGLLRRISSTWTTTTSATGLPTIEPGPVLRDRSASIKHITDSESWNNSIMMTISKSRSMSASCAASVTSNHLCSKPLGRPGFPPLHVSSLGSPCPSPPVQGSPVSSPTVKTCSVQLPEVARPLTERAPGSVAPKSHHRALTHSQSAPSSTTTHWQPPSLCGSCGRPFNNRLKRGVESVDKGDRILHPDERAVASSDYESTYDSTYETNHSDSSDFAQNDEEGDGGKKASDVRESCRDCPVEGHAPLPSPEDNPNVDLDTLVMSDLEPLMSQASNWNFPIFSLAEKTHGKTGCILSQVSHKLFEDTGLFETFRIPMQEFMNYFHALENGYRDIPYHNRIHAADVLHAVWYLTTQPVPGLSTLLTENGIHTDTENGIRPGATGFLVSKMSFVKEEGYGSLSGLIPALELMALYVAAAMHDYDHPGRTNAFLVATSAPQALLYNDRSVLENHHAAAAWNLFMSRPEYNFLTNLEHVEFKRFRFLVIEAILATDLKKHFDFLTEFNAKVGDDGVNGVDWTNENDRLLVCQMCIKLADVNGPLKCKELHLQWTEGIVNEFYEQGDEEASLGLPISPFMDRSAPQLAKLQESFITHIVGPLCSSYDSAALMPGRWVDPPGTVTEPEETQEEQDTEEEDTVEEDSSTGSDSSQQQEIKMVKRRKVFCQIMQHLLENHEMWKKVIAEEEKEEEGEKEEAARKEEPNCISNPTVPITAIHEEEEEQTSREEEDTADVLDDRDEVLALVEEEEGSLPQSETSGGKEEEPE</sequence>
<dbReference type="EC" id="3.1.4.-" evidence="16"/>
<evidence type="ECO:0000256" key="16">
    <source>
        <dbReference type="RuleBase" id="RU363067"/>
    </source>
</evidence>
<dbReference type="GeneID" id="103378503"/>
<keyword evidence="5" id="KW-0597">Phosphoprotein</keyword>
<keyword evidence="10 18" id="KW-0472">Membrane</keyword>
<evidence type="ECO:0000256" key="5">
    <source>
        <dbReference type="ARBA" id="ARBA00022553"/>
    </source>
</evidence>
<comment type="cofactor">
    <cofactor evidence="16">
        <name>a divalent metal cation</name>
        <dbReference type="ChEBI" id="CHEBI:60240"/>
    </cofactor>
    <text evidence="16">Binds 2 divalent metal cations per subunit. Site 1 may preferentially bind zinc ions, while site 2 has a preference for magnesium and/or manganese ions.</text>
</comment>
<keyword evidence="11" id="KW-0114">cAMP</keyword>
<feature type="region of interest" description="Disordered" evidence="17">
    <location>
        <begin position="1074"/>
        <end position="1154"/>
    </location>
</feature>
<dbReference type="Gene3D" id="1.10.1300.10">
    <property type="entry name" value="3'5'-cyclic nucleotide phosphodiesterase, catalytic domain"/>
    <property type="match status" value="1"/>
</dbReference>
<reference evidence="20" key="2">
    <citation type="submission" date="2025-08" db="UniProtKB">
        <authorList>
            <consortium name="Ensembl"/>
        </authorList>
    </citation>
    <scope>IDENTIFICATION</scope>
</reference>
<feature type="region of interest" description="Disordered" evidence="17">
    <location>
        <begin position="270"/>
        <end position="303"/>
    </location>
</feature>
<dbReference type="SMART" id="SM00471">
    <property type="entry name" value="HDc"/>
    <property type="match status" value="1"/>
</dbReference>
<dbReference type="GO" id="GO:0004115">
    <property type="term" value="F:3',5'-cyclic-AMP phosphodiesterase activity"/>
    <property type="evidence" value="ECO:0007669"/>
    <property type="project" value="RHEA"/>
</dbReference>
<comment type="catalytic activity">
    <reaction evidence="14">
        <text>a nucleoside 3',5'-cyclic phosphate + H2O = a nucleoside 5'-phosphate + H(+)</text>
        <dbReference type="Rhea" id="RHEA:14653"/>
        <dbReference type="ChEBI" id="CHEBI:15377"/>
        <dbReference type="ChEBI" id="CHEBI:15378"/>
        <dbReference type="ChEBI" id="CHEBI:57867"/>
        <dbReference type="ChEBI" id="CHEBI:58464"/>
        <dbReference type="EC" id="3.1.4.17"/>
    </reaction>
    <physiologicalReaction direction="left-to-right" evidence="14">
        <dbReference type="Rhea" id="RHEA:14654"/>
    </physiologicalReaction>
</comment>
<protein>
    <recommendedName>
        <fullName evidence="16">Phosphodiesterase</fullName>
        <ecNumber evidence="16">3.1.4.-</ecNumber>
    </recommendedName>
</protein>
<feature type="compositionally biased region" description="Acidic residues" evidence="17">
    <location>
        <begin position="1012"/>
        <end position="1032"/>
    </location>
</feature>